<sequence length="99" mass="11446">MQNTQGSCEEEEEEEEEEEGLRQSSVSSYRRRHNESTEQRFSMIEITGGFFLPCFDPHFFGGVTLSLMQFQSVPYLTSHRRATGRDEREEWNVSGATST</sequence>
<reference evidence="2 3" key="1">
    <citation type="submission" date="2019-03" db="EMBL/GenBank/DDBJ databases">
        <title>First draft genome of Liparis tanakae, snailfish: a comprehensive survey of snailfish specific genes.</title>
        <authorList>
            <person name="Kim W."/>
            <person name="Song I."/>
            <person name="Jeong J.-H."/>
            <person name="Kim D."/>
            <person name="Kim S."/>
            <person name="Ryu S."/>
            <person name="Song J.Y."/>
            <person name="Lee S.K."/>
        </authorList>
    </citation>
    <scope>NUCLEOTIDE SEQUENCE [LARGE SCALE GENOMIC DNA]</scope>
    <source>
        <tissue evidence="2">Muscle</tissue>
    </source>
</reference>
<organism evidence="2 3">
    <name type="scientific">Liparis tanakae</name>
    <name type="common">Tanaka's snailfish</name>
    <dbReference type="NCBI Taxonomy" id="230148"/>
    <lineage>
        <taxon>Eukaryota</taxon>
        <taxon>Metazoa</taxon>
        <taxon>Chordata</taxon>
        <taxon>Craniata</taxon>
        <taxon>Vertebrata</taxon>
        <taxon>Euteleostomi</taxon>
        <taxon>Actinopterygii</taxon>
        <taxon>Neopterygii</taxon>
        <taxon>Teleostei</taxon>
        <taxon>Neoteleostei</taxon>
        <taxon>Acanthomorphata</taxon>
        <taxon>Eupercaria</taxon>
        <taxon>Perciformes</taxon>
        <taxon>Cottioidei</taxon>
        <taxon>Cottales</taxon>
        <taxon>Liparidae</taxon>
        <taxon>Liparis</taxon>
    </lineage>
</organism>
<accession>A0A4Z2FL63</accession>
<comment type="caution">
    <text evidence="2">The sequence shown here is derived from an EMBL/GenBank/DDBJ whole genome shotgun (WGS) entry which is preliminary data.</text>
</comment>
<feature type="compositionally biased region" description="Acidic residues" evidence="1">
    <location>
        <begin position="8"/>
        <end position="19"/>
    </location>
</feature>
<evidence type="ECO:0000256" key="1">
    <source>
        <dbReference type="SAM" id="MobiDB-lite"/>
    </source>
</evidence>
<dbReference type="Proteomes" id="UP000314294">
    <property type="component" value="Unassembled WGS sequence"/>
</dbReference>
<gene>
    <name evidence="2" type="ORF">EYF80_048817</name>
</gene>
<keyword evidence="3" id="KW-1185">Reference proteome</keyword>
<proteinExistence type="predicted"/>
<name>A0A4Z2FL63_9TELE</name>
<evidence type="ECO:0000313" key="3">
    <source>
        <dbReference type="Proteomes" id="UP000314294"/>
    </source>
</evidence>
<evidence type="ECO:0000313" key="2">
    <source>
        <dbReference type="EMBL" id="TNN41012.1"/>
    </source>
</evidence>
<dbReference type="EMBL" id="SRLO01001141">
    <property type="protein sequence ID" value="TNN41012.1"/>
    <property type="molecule type" value="Genomic_DNA"/>
</dbReference>
<feature type="region of interest" description="Disordered" evidence="1">
    <location>
        <begin position="1"/>
        <end position="38"/>
    </location>
</feature>
<dbReference type="AlphaFoldDB" id="A0A4Z2FL63"/>
<protein>
    <submittedName>
        <fullName evidence="2">Uncharacterized protein</fullName>
    </submittedName>
</protein>